<proteinExistence type="predicted"/>
<organism evidence="1">
    <name type="scientific">Tanacetum cinerariifolium</name>
    <name type="common">Dalmatian daisy</name>
    <name type="synonym">Chrysanthemum cinerariifolium</name>
    <dbReference type="NCBI Taxonomy" id="118510"/>
    <lineage>
        <taxon>Eukaryota</taxon>
        <taxon>Viridiplantae</taxon>
        <taxon>Streptophyta</taxon>
        <taxon>Embryophyta</taxon>
        <taxon>Tracheophyta</taxon>
        <taxon>Spermatophyta</taxon>
        <taxon>Magnoliopsida</taxon>
        <taxon>eudicotyledons</taxon>
        <taxon>Gunneridae</taxon>
        <taxon>Pentapetalae</taxon>
        <taxon>asterids</taxon>
        <taxon>campanulids</taxon>
        <taxon>Asterales</taxon>
        <taxon>Asteraceae</taxon>
        <taxon>Asteroideae</taxon>
        <taxon>Anthemideae</taxon>
        <taxon>Anthemidinae</taxon>
        <taxon>Tanacetum</taxon>
    </lineage>
</organism>
<feature type="non-terminal residue" evidence="1">
    <location>
        <position position="1"/>
    </location>
</feature>
<dbReference type="EMBL" id="BKCJ010004655">
    <property type="protein sequence ID" value="GEU62329.1"/>
    <property type="molecule type" value="Genomic_DNA"/>
</dbReference>
<gene>
    <name evidence="1" type="ORF">Tci_034307</name>
</gene>
<reference evidence="1" key="1">
    <citation type="journal article" date="2019" name="Sci. Rep.">
        <title>Draft genome of Tanacetum cinerariifolium, the natural source of mosquito coil.</title>
        <authorList>
            <person name="Yamashiro T."/>
            <person name="Shiraishi A."/>
            <person name="Satake H."/>
            <person name="Nakayama K."/>
        </authorList>
    </citation>
    <scope>NUCLEOTIDE SEQUENCE</scope>
</reference>
<dbReference type="CDD" id="cd09272">
    <property type="entry name" value="RNase_HI_RT_Ty1"/>
    <property type="match status" value="1"/>
</dbReference>
<dbReference type="PANTHER" id="PTHR11439">
    <property type="entry name" value="GAG-POL-RELATED RETROTRANSPOSON"/>
    <property type="match status" value="1"/>
</dbReference>
<evidence type="ECO:0000313" key="1">
    <source>
        <dbReference type="EMBL" id="GEU62329.1"/>
    </source>
</evidence>
<accession>A0A6L2LMJ9</accession>
<sequence length="553" mass="63218">NINTGSLNINTIGFNDLSILSLEETGIFDDVYDDREVGAEADTNNFELSTIVSPIPTTKVHKDHPKEQIIGDLNLATQTRRMLNFLNKMPWLATLTNPSWIEAMQEELLQFKLQKVWTLVDLPNGKRAMGTKWKFLCDEFEQMMHKRFQMSSIEELTFFLGLQVKQKDDGIFISQDNMPSLEETGIFDDVYDDKEVDDAQEIPNEFYGGTYFLLKVTVKTESTPIEPNKASIKDVEAKDVDVYLYRLMIGSLMYLTASRPDIMFAVCACARPWCPRDLPFDLEAFFDSDYAVASLDRKSTTGGCQFLSKRLISWQYKKQTIVANSTTEAEYVDAANCCGQVIWIQNQMLDYRFNFMKTKIYIDNESLANQYDWIGCNDTKVLRINLGYNGFNLFFCAAKVLAKVAKVHTYTRRRRTISTASGGISTAKESVSTAGALIPVSTAGMVDKCKAIMQESEPELTTTKLQQRQERVGYEAAVRLQEQLDEEERQRIARVHEEASSFNVEEWENIQATIEADEELALRIQAEEREKYSEAEKARMLVDLINQRKIHFA</sequence>
<comment type="caution">
    <text evidence="1">The sequence shown here is derived from an EMBL/GenBank/DDBJ whole genome shotgun (WGS) entry which is preliminary data.</text>
</comment>
<evidence type="ECO:0008006" key="2">
    <source>
        <dbReference type="Google" id="ProtNLM"/>
    </source>
</evidence>
<name>A0A6L2LMJ9_TANCI</name>
<dbReference type="AlphaFoldDB" id="A0A6L2LMJ9"/>
<dbReference type="PANTHER" id="PTHR11439:SF495">
    <property type="entry name" value="REVERSE TRANSCRIPTASE, RNA-DEPENDENT DNA POLYMERASE-RELATED"/>
    <property type="match status" value="1"/>
</dbReference>
<protein>
    <recommendedName>
        <fullName evidence="2">Reverse transcriptase Ty1/copia-type domain-containing protein</fullName>
    </recommendedName>
</protein>